<dbReference type="Pfam" id="PF00356">
    <property type="entry name" value="LacI"/>
    <property type="match status" value="1"/>
</dbReference>
<dbReference type="Proteomes" id="UP000189777">
    <property type="component" value="Unassembled WGS sequence"/>
</dbReference>
<gene>
    <name evidence="6" type="ORF">SAMN04324258_2305</name>
</gene>
<evidence type="ECO:0000313" key="7">
    <source>
        <dbReference type="Proteomes" id="UP000189777"/>
    </source>
</evidence>
<dbReference type="EMBL" id="FUZQ01000004">
    <property type="protein sequence ID" value="SKC66254.1"/>
    <property type="molecule type" value="Genomic_DNA"/>
</dbReference>
<evidence type="ECO:0000256" key="4">
    <source>
        <dbReference type="SAM" id="MobiDB-lite"/>
    </source>
</evidence>
<dbReference type="SUPFAM" id="SSF53822">
    <property type="entry name" value="Periplasmic binding protein-like I"/>
    <property type="match status" value="1"/>
</dbReference>
<dbReference type="SMART" id="SM00354">
    <property type="entry name" value="HTH_LACI"/>
    <property type="match status" value="1"/>
</dbReference>
<dbReference type="PANTHER" id="PTHR30146">
    <property type="entry name" value="LACI-RELATED TRANSCRIPTIONAL REPRESSOR"/>
    <property type="match status" value="1"/>
</dbReference>
<sequence length="360" mass="37564">MSERARRGAHRPPAMVDVAQHAGVSQKTVSRVVNGEPNVSSAVRERVLAAIDELGFRPNSAARALVTARSRVIGFVSTGSALYGPSQMAVGVEQAAREAGYTVVVVHTRSGDPAEVGAALDELAGRGVDGIVVSEPADSLRPLGHAPAGVPVLALEHRPDEPDEWLLVGADVRSGARAAVEHLLELGHETVWHVAGPEGWGTTRDRRLGWADALCAAGRPLPDVLRGDWSPASGFEAGRVLADVPDLTAVFVANDEMAVGVVRALETAGLTVPRDVSVVGFDDVATAAYQHVPLTTVRQDFAQITSQGMALLFATIEGRAVPERQTAVPLQLVVRESTAPPHPARAAAPGGRGGEGDPTT</sequence>
<name>A0A1T5KR52_9MICO</name>
<dbReference type="Pfam" id="PF13377">
    <property type="entry name" value="Peripla_BP_3"/>
    <property type="match status" value="1"/>
</dbReference>
<keyword evidence="3" id="KW-0804">Transcription</keyword>
<dbReference type="STRING" id="526729.SAMN04324258_2305"/>
<dbReference type="Gene3D" id="3.40.50.2300">
    <property type="match status" value="2"/>
</dbReference>
<dbReference type="GO" id="GO:0003700">
    <property type="term" value="F:DNA-binding transcription factor activity"/>
    <property type="evidence" value="ECO:0007669"/>
    <property type="project" value="TreeGrafter"/>
</dbReference>
<dbReference type="CDD" id="cd01574">
    <property type="entry name" value="PBP1_LacI"/>
    <property type="match status" value="1"/>
</dbReference>
<dbReference type="InterPro" id="IPR000843">
    <property type="entry name" value="HTH_LacI"/>
</dbReference>
<evidence type="ECO:0000256" key="2">
    <source>
        <dbReference type="ARBA" id="ARBA00023125"/>
    </source>
</evidence>
<dbReference type="InterPro" id="IPR046335">
    <property type="entry name" value="LacI/GalR-like_sensor"/>
</dbReference>
<protein>
    <submittedName>
        <fullName evidence="6">Transcriptional regulator, LacI family</fullName>
    </submittedName>
</protein>
<evidence type="ECO:0000256" key="1">
    <source>
        <dbReference type="ARBA" id="ARBA00023015"/>
    </source>
</evidence>
<evidence type="ECO:0000313" key="6">
    <source>
        <dbReference type="EMBL" id="SKC66254.1"/>
    </source>
</evidence>
<dbReference type="PROSITE" id="PS00356">
    <property type="entry name" value="HTH_LACI_1"/>
    <property type="match status" value="1"/>
</dbReference>
<evidence type="ECO:0000256" key="3">
    <source>
        <dbReference type="ARBA" id="ARBA00023163"/>
    </source>
</evidence>
<keyword evidence="1" id="KW-0805">Transcription regulation</keyword>
<proteinExistence type="predicted"/>
<dbReference type="Gene3D" id="1.10.260.40">
    <property type="entry name" value="lambda repressor-like DNA-binding domains"/>
    <property type="match status" value="1"/>
</dbReference>
<keyword evidence="2" id="KW-0238">DNA-binding</keyword>
<keyword evidence="7" id="KW-1185">Reference proteome</keyword>
<accession>A0A1T5KR52</accession>
<dbReference type="InterPro" id="IPR010982">
    <property type="entry name" value="Lambda_DNA-bd_dom_sf"/>
</dbReference>
<dbReference type="PANTHER" id="PTHR30146:SF109">
    <property type="entry name" value="HTH-TYPE TRANSCRIPTIONAL REGULATOR GALS"/>
    <property type="match status" value="1"/>
</dbReference>
<dbReference type="GO" id="GO:0000976">
    <property type="term" value="F:transcription cis-regulatory region binding"/>
    <property type="evidence" value="ECO:0007669"/>
    <property type="project" value="TreeGrafter"/>
</dbReference>
<dbReference type="AlphaFoldDB" id="A0A1T5KR52"/>
<dbReference type="PROSITE" id="PS50932">
    <property type="entry name" value="HTH_LACI_2"/>
    <property type="match status" value="1"/>
</dbReference>
<feature type="domain" description="HTH lacI-type" evidence="5">
    <location>
        <begin position="13"/>
        <end position="67"/>
    </location>
</feature>
<dbReference type="CDD" id="cd01392">
    <property type="entry name" value="HTH_LacI"/>
    <property type="match status" value="1"/>
</dbReference>
<reference evidence="6 7" key="1">
    <citation type="submission" date="2017-02" db="EMBL/GenBank/DDBJ databases">
        <authorList>
            <person name="Peterson S.W."/>
        </authorList>
    </citation>
    <scope>NUCLEOTIDE SEQUENCE [LARGE SCALE GENOMIC DNA]</scope>
    <source>
        <strain evidence="6 7">DSM 21481</strain>
    </source>
</reference>
<dbReference type="SUPFAM" id="SSF47413">
    <property type="entry name" value="lambda repressor-like DNA-binding domains"/>
    <property type="match status" value="1"/>
</dbReference>
<dbReference type="RefSeq" id="WP_139820852.1">
    <property type="nucleotide sequence ID" value="NZ_FUZQ01000004.1"/>
</dbReference>
<dbReference type="InterPro" id="IPR028082">
    <property type="entry name" value="Peripla_BP_I"/>
</dbReference>
<feature type="region of interest" description="Disordered" evidence="4">
    <location>
        <begin position="336"/>
        <end position="360"/>
    </location>
</feature>
<organism evidence="6 7">
    <name type="scientific">Krasilnikoviella flava</name>
    <dbReference type="NCBI Taxonomy" id="526729"/>
    <lineage>
        <taxon>Bacteria</taxon>
        <taxon>Bacillati</taxon>
        <taxon>Actinomycetota</taxon>
        <taxon>Actinomycetes</taxon>
        <taxon>Micrococcales</taxon>
        <taxon>Promicromonosporaceae</taxon>
        <taxon>Krasilnikoviella</taxon>
    </lineage>
</organism>
<evidence type="ECO:0000259" key="5">
    <source>
        <dbReference type="PROSITE" id="PS50932"/>
    </source>
</evidence>
<dbReference type="OrthoDB" id="9785139at2"/>